<feature type="binding site" evidence="6">
    <location>
        <position position="328"/>
    </location>
    <ligand>
        <name>GTP</name>
        <dbReference type="ChEBI" id="CHEBI:37565"/>
    </ligand>
</feature>
<evidence type="ECO:0000256" key="2">
    <source>
        <dbReference type="ARBA" id="ARBA00022741"/>
    </source>
</evidence>
<dbReference type="PROSITE" id="PS51882">
    <property type="entry name" value="G_ALPHA"/>
    <property type="match status" value="1"/>
</dbReference>
<name>A0A8J4V480_9MYCE</name>
<dbReference type="InterPro" id="IPR027417">
    <property type="entry name" value="P-loop_NTPase"/>
</dbReference>
<evidence type="ECO:0000313" key="8">
    <source>
        <dbReference type="EMBL" id="KAF2070469.1"/>
    </source>
</evidence>
<dbReference type="Gene3D" id="3.40.50.300">
    <property type="entry name" value="P-loop containing nucleotide triphosphate hydrolases"/>
    <property type="match status" value="1"/>
</dbReference>
<dbReference type="InterPro" id="IPR001019">
    <property type="entry name" value="Gprotein_alpha_su"/>
</dbReference>
<dbReference type="PRINTS" id="PR00318">
    <property type="entry name" value="GPROTEINA"/>
</dbReference>
<dbReference type="GO" id="GO:0046872">
    <property type="term" value="F:metal ion binding"/>
    <property type="evidence" value="ECO:0007669"/>
    <property type="project" value="UniProtKB-KW"/>
</dbReference>
<evidence type="ECO:0000256" key="1">
    <source>
        <dbReference type="ARBA" id="ARBA00022723"/>
    </source>
</evidence>
<dbReference type="EMBL" id="AJWJ01000487">
    <property type="protein sequence ID" value="KAF2070469.1"/>
    <property type="molecule type" value="Genomic_DNA"/>
</dbReference>
<dbReference type="Pfam" id="PF00503">
    <property type="entry name" value="G-alpha"/>
    <property type="match status" value="1"/>
</dbReference>
<keyword evidence="4 6" id="KW-0342">GTP-binding</keyword>
<keyword evidence="5" id="KW-0807">Transducer</keyword>
<feature type="binding site" evidence="6">
    <location>
        <begin position="202"/>
        <end position="206"/>
    </location>
    <ligand>
        <name>GTP</name>
        <dbReference type="ChEBI" id="CHEBI:37565"/>
    </ligand>
</feature>
<dbReference type="OrthoDB" id="5817230at2759"/>
<dbReference type="Proteomes" id="UP000695562">
    <property type="component" value="Unassembled WGS sequence"/>
</dbReference>
<dbReference type="PANTHER" id="PTHR10218">
    <property type="entry name" value="GTP-BINDING PROTEIN ALPHA SUBUNIT"/>
    <property type="match status" value="1"/>
</dbReference>
<dbReference type="GO" id="GO:0005834">
    <property type="term" value="C:heterotrimeric G-protein complex"/>
    <property type="evidence" value="ECO:0007669"/>
    <property type="project" value="TreeGrafter"/>
</dbReference>
<accession>A0A8J4V480</accession>
<dbReference type="Gene3D" id="1.10.400.10">
    <property type="entry name" value="GI Alpha 1, domain 2-like"/>
    <property type="match status" value="1"/>
</dbReference>
<dbReference type="GO" id="GO:0031683">
    <property type="term" value="F:G-protein beta/gamma-subunit complex binding"/>
    <property type="evidence" value="ECO:0007669"/>
    <property type="project" value="InterPro"/>
</dbReference>
<dbReference type="InterPro" id="IPR011025">
    <property type="entry name" value="GproteinA_insert"/>
</dbReference>
<dbReference type="GO" id="GO:0007188">
    <property type="term" value="P:adenylate cyclase-modulating G protein-coupled receptor signaling pathway"/>
    <property type="evidence" value="ECO:0007669"/>
    <property type="project" value="TreeGrafter"/>
</dbReference>
<sequence>MCSKKDASVDFLNSKKIDREIKKEAMEVQPLKLLLLGGGESGKSTIFKQIISFQDEKTKKENTPSSDSIVRNIYQNIVVSIQTLLDSLYLYDLEISYEDRERAKLIENISEHLEDLNQHTFISIAQDLKYFWAKEVVQNIYNNPNRLFNLNDSAEYFLNGIDKYAVPQYKPNQTDLLRVRVKTTGIVEADFSINELPFKLIDVGGQKNQRRKWIHCFQNITCVLFVTSINDYDTVLEEDINIKRLDDSLQIFREMVNSHWFEKSAFVLFLNKVDLFKQKIKKVPLSDHLKDFTGRNESFNETSQFIKNKFLHTNKNSERFIYHHFTCALDTEAIEVVFKSIQDTLLSSITEIL</sequence>
<protein>
    <submittedName>
        <fullName evidence="8">Uncharacterized protein</fullName>
    </submittedName>
</protein>
<reference evidence="8" key="1">
    <citation type="submission" date="2020-01" db="EMBL/GenBank/DDBJ databases">
        <title>Development of genomics and gene disruption for Polysphondylium violaceum indicates a role for the polyketide synthase stlB in stalk morphogenesis.</title>
        <authorList>
            <person name="Narita B."/>
            <person name="Kawabe Y."/>
            <person name="Kin K."/>
            <person name="Saito T."/>
            <person name="Gibbs R."/>
            <person name="Kuspa A."/>
            <person name="Muzny D."/>
            <person name="Queller D."/>
            <person name="Richards S."/>
            <person name="Strassman J."/>
            <person name="Sucgang R."/>
            <person name="Worley K."/>
            <person name="Schaap P."/>
        </authorList>
    </citation>
    <scope>NUCLEOTIDE SEQUENCE</scope>
    <source>
        <strain evidence="8">QSvi11</strain>
    </source>
</reference>
<proteinExistence type="predicted"/>
<keyword evidence="2 6" id="KW-0547">Nucleotide-binding</keyword>
<evidence type="ECO:0000256" key="4">
    <source>
        <dbReference type="ARBA" id="ARBA00023134"/>
    </source>
</evidence>
<dbReference type="PANTHER" id="PTHR10218:SF200">
    <property type="entry name" value="GUANINE NUCLEOTIDE-BINDING PROTEIN ALPHA-12 SUBUNIT"/>
    <property type="match status" value="1"/>
</dbReference>
<dbReference type="SMART" id="SM00275">
    <property type="entry name" value="G_alpha"/>
    <property type="match status" value="1"/>
</dbReference>
<evidence type="ECO:0000256" key="3">
    <source>
        <dbReference type="ARBA" id="ARBA00022842"/>
    </source>
</evidence>
<dbReference type="SUPFAM" id="SSF47895">
    <property type="entry name" value="Transducin (alpha subunit), insertion domain"/>
    <property type="match status" value="1"/>
</dbReference>
<feature type="binding site" evidence="6">
    <location>
        <begin position="152"/>
        <end position="153"/>
    </location>
    <ligand>
        <name>GTP</name>
        <dbReference type="ChEBI" id="CHEBI:37565"/>
    </ligand>
</feature>
<organism evidence="8 9">
    <name type="scientific">Polysphondylium violaceum</name>
    <dbReference type="NCBI Taxonomy" id="133409"/>
    <lineage>
        <taxon>Eukaryota</taxon>
        <taxon>Amoebozoa</taxon>
        <taxon>Evosea</taxon>
        <taxon>Eumycetozoa</taxon>
        <taxon>Dictyostelia</taxon>
        <taxon>Dictyosteliales</taxon>
        <taxon>Dictyosteliaceae</taxon>
        <taxon>Polysphondylium</taxon>
    </lineage>
</organism>
<feature type="binding site" evidence="7">
    <location>
        <position position="183"/>
    </location>
    <ligand>
        <name>Mg(2+)</name>
        <dbReference type="ChEBI" id="CHEBI:18420"/>
    </ligand>
</feature>
<evidence type="ECO:0000313" key="9">
    <source>
        <dbReference type="Proteomes" id="UP000695562"/>
    </source>
</evidence>
<feature type="binding site" evidence="6">
    <location>
        <begin position="177"/>
        <end position="183"/>
    </location>
    <ligand>
        <name>GTP</name>
        <dbReference type="ChEBI" id="CHEBI:37565"/>
    </ligand>
</feature>
<dbReference type="FunFam" id="3.40.50.300:FF:000181">
    <property type="entry name" value="Guanine nucleotide-binding protein subunit alpha"/>
    <property type="match status" value="1"/>
</dbReference>
<gene>
    <name evidence="8" type="ORF">CYY_008210</name>
</gene>
<keyword evidence="3 7" id="KW-0460">Magnesium</keyword>
<keyword evidence="9" id="KW-1185">Reference proteome</keyword>
<comment type="caution">
    <text evidence="8">The sequence shown here is derived from an EMBL/GenBank/DDBJ whole genome shotgun (WGS) entry which is preliminary data.</text>
</comment>
<dbReference type="GO" id="GO:0001664">
    <property type="term" value="F:G protein-coupled receptor binding"/>
    <property type="evidence" value="ECO:0007669"/>
    <property type="project" value="TreeGrafter"/>
</dbReference>
<evidence type="ECO:0000256" key="7">
    <source>
        <dbReference type="PIRSR" id="PIRSR601019-2"/>
    </source>
</evidence>
<dbReference type="AlphaFoldDB" id="A0A8J4V480"/>
<keyword evidence="1 7" id="KW-0479">Metal-binding</keyword>
<dbReference type="GO" id="GO:0005525">
    <property type="term" value="F:GTP binding"/>
    <property type="evidence" value="ECO:0007669"/>
    <property type="project" value="UniProtKB-KW"/>
</dbReference>
<feature type="binding site" evidence="6">
    <location>
        <begin position="271"/>
        <end position="274"/>
    </location>
    <ligand>
        <name>GTP</name>
        <dbReference type="ChEBI" id="CHEBI:37565"/>
    </ligand>
</feature>
<feature type="binding site" evidence="7">
    <location>
        <position position="44"/>
    </location>
    <ligand>
        <name>Mg(2+)</name>
        <dbReference type="ChEBI" id="CHEBI:18420"/>
    </ligand>
</feature>
<evidence type="ECO:0000256" key="6">
    <source>
        <dbReference type="PIRSR" id="PIRSR601019-1"/>
    </source>
</evidence>
<evidence type="ECO:0000256" key="5">
    <source>
        <dbReference type="ARBA" id="ARBA00023224"/>
    </source>
</evidence>
<dbReference type="GO" id="GO:0003924">
    <property type="term" value="F:GTPase activity"/>
    <property type="evidence" value="ECO:0007669"/>
    <property type="project" value="InterPro"/>
</dbReference>
<dbReference type="GO" id="GO:0005737">
    <property type="term" value="C:cytoplasm"/>
    <property type="evidence" value="ECO:0007669"/>
    <property type="project" value="TreeGrafter"/>
</dbReference>
<feature type="binding site" evidence="6">
    <location>
        <begin position="40"/>
        <end position="45"/>
    </location>
    <ligand>
        <name>GTP</name>
        <dbReference type="ChEBI" id="CHEBI:37565"/>
    </ligand>
</feature>
<dbReference type="SUPFAM" id="SSF52540">
    <property type="entry name" value="P-loop containing nucleoside triphosphate hydrolases"/>
    <property type="match status" value="1"/>
</dbReference>
<dbReference type="CDD" id="cd00066">
    <property type="entry name" value="G-alpha"/>
    <property type="match status" value="1"/>
</dbReference>